<evidence type="ECO:0000256" key="1">
    <source>
        <dbReference type="SAM" id="MobiDB-lite"/>
    </source>
</evidence>
<dbReference type="EnsemblProtists" id="EOD05154">
    <property type="protein sequence ID" value="EOD05154"/>
    <property type="gene ID" value="EMIHUDRAFT_220259"/>
</dbReference>
<feature type="compositionally biased region" description="Low complexity" evidence="1">
    <location>
        <begin position="310"/>
        <end position="320"/>
    </location>
</feature>
<feature type="region of interest" description="Disordered" evidence="1">
    <location>
        <begin position="310"/>
        <end position="332"/>
    </location>
</feature>
<protein>
    <submittedName>
        <fullName evidence="2">Uncharacterized protein</fullName>
    </submittedName>
</protein>
<accession>A0A0D3I1L9</accession>
<dbReference type="PaxDb" id="2903-EOD05154"/>
<sequence length="557" mass="60711">MASLNKRGDAIVRRGNAPWSAGLRHAVCITGSERSFSEIGLNVKAGVEDLLSTPNGTSVFFGVRPVNESWTHLRRLLPLADVEPQGSWCREAPVETPKWYQCSNRGRVDCRRNFVQSLCDLMHCEHMISAHEVREGRPFDSVMRVRPDAIWESRLDFPWPLDNRSVYVPYMEARVGRPPRSGVNDHMALGGRLAMRLYLTRIRYATMNATEIQAGLPFAFAPPATSELFLRATLQRDHVVVKPLGGWAYCMLTKNSLMLQGKHSCVKRWQRSQRCGSLECPVVLNGCFCHNATCSSLAANRKLKDPAGAAAAPLRATPSPGEAGGPTGSASGMVLAEVSPSGDGGVAAGAETEVERIVELLVVKRGGKSLVLSFGDDQLAVVAEAMVGHGTSAAELRENMLGDASMVDAVSPYFARAADMDTLPPGRQAVLRAWWLGAAQAGGTLQVAELAKQNLSAAGALALSVSLLTGYVVTDKDLASGGAVFEGAVYGRNLWTLKCVRQAKDDPGSLHHALKSQFFTYIERFFRKYPGRGLPELPLDRILRDDVYREHERKKNS</sequence>
<name>A0A0D3I1L9_EMIH1</name>
<dbReference type="HOGENOM" id="CLU_489550_0_0_1"/>
<reference evidence="3" key="1">
    <citation type="journal article" date="2013" name="Nature">
        <title>Pan genome of the phytoplankton Emiliania underpins its global distribution.</title>
        <authorList>
            <person name="Read B.A."/>
            <person name="Kegel J."/>
            <person name="Klute M.J."/>
            <person name="Kuo A."/>
            <person name="Lefebvre S.C."/>
            <person name="Maumus F."/>
            <person name="Mayer C."/>
            <person name="Miller J."/>
            <person name="Monier A."/>
            <person name="Salamov A."/>
            <person name="Young J."/>
            <person name="Aguilar M."/>
            <person name="Claverie J.M."/>
            <person name="Frickenhaus S."/>
            <person name="Gonzalez K."/>
            <person name="Herman E.K."/>
            <person name="Lin Y.C."/>
            <person name="Napier J."/>
            <person name="Ogata H."/>
            <person name="Sarno A.F."/>
            <person name="Shmutz J."/>
            <person name="Schroeder D."/>
            <person name="de Vargas C."/>
            <person name="Verret F."/>
            <person name="von Dassow P."/>
            <person name="Valentin K."/>
            <person name="Van de Peer Y."/>
            <person name="Wheeler G."/>
            <person name="Dacks J.B."/>
            <person name="Delwiche C.F."/>
            <person name="Dyhrman S.T."/>
            <person name="Glockner G."/>
            <person name="John U."/>
            <person name="Richards T."/>
            <person name="Worden A.Z."/>
            <person name="Zhang X."/>
            <person name="Grigoriev I.V."/>
            <person name="Allen A.E."/>
            <person name="Bidle K."/>
            <person name="Borodovsky M."/>
            <person name="Bowler C."/>
            <person name="Brownlee C."/>
            <person name="Cock J.M."/>
            <person name="Elias M."/>
            <person name="Gladyshev V.N."/>
            <person name="Groth M."/>
            <person name="Guda C."/>
            <person name="Hadaegh A."/>
            <person name="Iglesias-Rodriguez M.D."/>
            <person name="Jenkins J."/>
            <person name="Jones B.M."/>
            <person name="Lawson T."/>
            <person name="Leese F."/>
            <person name="Lindquist E."/>
            <person name="Lobanov A."/>
            <person name="Lomsadze A."/>
            <person name="Malik S.B."/>
            <person name="Marsh M.E."/>
            <person name="Mackinder L."/>
            <person name="Mock T."/>
            <person name="Mueller-Roeber B."/>
            <person name="Pagarete A."/>
            <person name="Parker M."/>
            <person name="Probert I."/>
            <person name="Quesneville H."/>
            <person name="Raines C."/>
            <person name="Rensing S.A."/>
            <person name="Riano-Pachon D.M."/>
            <person name="Richier S."/>
            <person name="Rokitta S."/>
            <person name="Shiraiwa Y."/>
            <person name="Soanes D.M."/>
            <person name="van der Giezen M."/>
            <person name="Wahlund T.M."/>
            <person name="Williams B."/>
            <person name="Wilson W."/>
            <person name="Wolfe G."/>
            <person name="Wurch L.L."/>
        </authorList>
    </citation>
    <scope>NUCLEOTIDE SEQUENCE</scope>
</reference>
<organism evidence="2 3">
    <name type="scientific">Emiliania huxleyi (strain CCMP1516)</name>
    <dbReference type="NCBI Taxonomy" id="280463"/>
    <lineage>
        <taxon>Eukaryota</taxon>
        <taxon>Haptista</taxon>
        <taxon>Haptophyta</taxon>
        <taxon>Prymnesiophyceae</taxon>
        <taxon>Isochrysidales</taxon>
        <taxon>Noelaerhabdaceae</taxon>
        <taxon>Emiliania</taxon>
    </lineage>
</organism>
<evidence type="ECO:0000313" key="2">
    <source>
        <dbReference type="EnsemblProtists" id="EOD05154"/>
    </source>
</evidence>
<reference evidence="2" key="2">
    <citation type="submission" date="2024-10" db="UniProtKB">
        <authorList>
            <consortium name="EnsemblProtists"/>
        </authorList>
    </citation>
    <scope>IDENTIFICATION</scope>
</reference>
<dbReference type="RefSeq" id="XP_005757583.1">
    <property type="nucleotide sequence ID" value="XM_005757526.1"/>
</dbReference>
<evidence type="ECO:0000313" key="3">
    <source>
        <dbReference type="Proteomes" id="UP000013827"/>
    </source>
</evidence>
<dbReference type="AlphaFoldDB" id="A0A0D3I1L9"/>
<dbReference type="Proteomes" id="UP000013827">
    <property type="component" value="Unassembled WGS sequence"/>
</dbReference>
<keyword evidence="3" id="KW-1185">Reference proteome</keyword>
<dbReference type="GeneID" id="17251329"/>
<proteinExistence type="predicted"/>
<dbReference type="KEGG" id="ehx:EMIHUDRAFT_220259"/>